<evidence type="ECO:0000313" key="3">
    <source>
        <dbReference type="Proteomes" id="UP001419268"/>
    </source>
</evidence>
<name>A0AAP0J2S6_9MAGN</name>
<dbReference type="Proteomes" id="UP001419268">
    <property type="component" value="Unassembled WGS sequence"/>
</dbReference>
<dbReference type="AlphaFoldDB" id="A0AAP0J2S6"/>
<accession>A0AAP0J2S6</accession>
<reference evidence="2 3" key="1">
    <citation type="submission" date="2024-01" db="EMBL/GenBank/DDBJ databases">
        <title>Genome assemblies of Stephania.</title>
        <authorList>
            <person name="Yang L."/>
        </authorList>
    </citation>
    <scope>NUCLEOTIDE SEQUENCE [LARGE SCALE GENOMIC DNA]</scope>
    <source>
        <strain evidence="2">JXDWG</strain>
        <tissue evidence="2">Leaf</tissue>
    </source>
</reference>
<protein>
    <submittedName>
        <fullName evidence="2">Uncharacterized protein</fullName>
    </submittedName>
</protein>
<keyword evidence="3" id="KW-1185">Reference proteome</keyword>
<comment type="caution">
    <text evidence="2">The sequence shown here is derived from an EMBL/GenBank/DDBJ whole genome shotgun (WGS) entry which is preliminary data.</text>
</comment>
<gene>
    <name evidence="2" type="ORF">Scep_014836</name>
</gene>
<proteinExistence type="predicted"/>
<sequence>MIYKERINLNSYESQIPLKKNENFISYNQFKISKSEIQSNQSSPKQSHQTFSSGFHQIN</sequence>
<evidence type="ECO:0000313" key="2">
    <source>
        <dbReference type="EMBL" id="KAK9125990.1"/>
    </source>
</evidence>
<feature type="region of interest" description="Disordered" evidence="1">
    <location>
        <begin position="36"/>
        <end position="59"/>
    </location>
</feature>
<evidence type="ECO:0000256" key="1">
    <source>
        <dbReference type="SAM" id="MobiDB-lite"/>
    </source>
</evidence>
<dbReference type="EMBL" id="JBBNAG010000006">
    <property type="protein sequence ID" value="KAK9125990.1"/>
    <property type="molecule type" value="Genomic_DNA"/>
</dbReference>
<organism evidence="2 3">
    <name type="scientific">Stephania cephalantha</name>
    <dbReference type="NCBI Taxonomy" id="152367"/>
    <lineage>
        <taxon>Eukaryota</taxon>
        <taxon>Viridiplantae</taxon>
        <taxon>Streptophyta</taxon>
        <taxon>Embryophyta</taxon>
        <taxon>Tracheophyta</taxon>
        <taxon>Spermatophyta</taxon>
        <taxon>Magnoliopsida</taxon>
        <taxon>Ranunculales</taxon>
        <taxon>Menispermaceae</taxon>
        <taxon>Menispermoideae</taxon>
        <taxon>Cissampelideae</taxon>
        <taxon>Stephania</taxon>
    </lineage>
</organism>